<evidence type="ECO:0000256" key="1">
    <source>
        <dbReference type="SAM" id="Phobius"/>
    </source>
</evidence>
<keyword evidence="1" id="KW-0472">Membrane</keyword>
<reference evidence="2 3" key="1">
    <citation type="submission" date="2020-10" db="EMBL/GenBank/DDBJ databases">
        <title>Sequencing the genomes of 1000 actinobacteria strains.</title>
        <authorList>
            <person name="Klenk H.-P."/>
        </authorList>
    </citation>
    <scope>NUCLEOTIDE SEQUENCE [LARGE SCALE GENOMIC DNA]</scope>
    <source>
        <strain evidence="2 3">DSM 45157</strain>
    </source>
</reference>
<feature type="transmembrane region" description="Helical" evidence="1">
    <location>
        <begin position="38"/>
        <end position="61"/>
    </location>
</feature>
<organism evidence="2 3">
    <name type="scientific">Nocardiopsis terrae</name>
    <dbReference type="NCBI Taxonomy" id="372655"/>
    <lineage>
        <taxon>Bacteria</taxon>
        <taxon>Bacillati</taxon>
        <taxon>Actinomycetota</taxon>
        <taxon>Actinomycetes</taxon>
        <taxon>Streptosporangiales</taxon>
        <taxon>Nocardiopsidaceae</taxon>
        <taxon>Nocardiopsis</taxon>
    </lineage>
</organism>
<protein>
    <submittedName>
        <fullName evidence="2">Phosphoglycerol transferase MdoB-like AlkP superfamily enzyme</fullName>
    </submittedName>
</protein>
<dbReference type="EMBL" id="JADBDY010000001">
    <property type="protein sequence ID" value="MBE1456163.1"/>
    <property type="molecule type" value="Genomic_DNA"/>
</dbReference>
<keyword evidence="3" id="KW-1185">Reference proteome</keyword>
<gene>
    <name evidence="2" type="ORF">H4W79_000377</name>
</gene>
<proteinExistence type="predicted"/>
<name>A0ABR9HAY2_9ACTN</name>
<sequence>MNKLSPVVAFLVFMGVFVLSRTATRDFLASWVALEGVVLGLASLVASVLLSALAAGAVLYVSRLVSGE</sequence>
<evidence type="ECO:0000313" key="2">
    <source>
        <dbReference type="EMBL" id="MBE1456163.1"/>
    </source>
</evidence>
<dbReference type="Proteomes" id="UP000598217">
    <property type="component" value="Unassembled WGS sequence"/>
</dbReference>
<keyword evidence="1" id="KW-1133">Transmembrane helix</keyword>
<dbReference type="RefSeq" id="WP_191276190.1">
    <property type="nucleotide sequence ID" value="NZ_BMXJ01000012.1"/>
</dbReference>
<comment type="caution">
    <text evidence="2">The sequence shown here is derived from an EMBL/GenBank/DDBJ whole genome shotgun (WGS) entry which is preliminary data.</text>
</comment>
<accession>A0ABR9HAY2</accession>
<keyword evidence="1" id="KW-0812">Transmembrane</keyword>
<evidence type="ECO:0000313" key="3">
    <source>
        <dbReference type="Proteomes" id="UP000598217"/>
    </source>
</evidence>